<dbReference type="Pfam" id="PF01373">
    <property type="entry name" value="Glyco_hydro_14"/>
    <property type="match status" value="1"/>
</dbReference>
<dbReference type="PANTHER" id="PTHR31352:SF31">
    <property type="entry name" value="BETA-AMYLASE 1, CHLOROPLASTIC"/>
    <property type="match status" value="1"/>
</dbReference>
<protein>
    <recommendedName>
        <fullName evidence="3 8">Beta-amylase</fullName>
        <ecNumber evidence="3 8">3.2.1.2</ecNumber>
    </recommendedName>
</protein>
<reference evidence="10" key="2">
    <citation type="submission" date="2025-08" db="UniProtKB">
        <authorList>
            <consortium name="RefSeq"/>
        </authorList>
    </citation>
    <scope>IDENTIFICATION</scope>
</reference>
<dbReference type="Proteomes" id="UP000790787">
    <property type="component" value="Chromosome 11"/>
</dbReference>
<evidence type="ECO:0000313" key="10">
    <source>
        <dbReference type="RefSeq" id="XP_016459199.1"/>
    </source>
</evidence>
<dbReference type="InterPro" id="IPR018238">
    <property type="entry name" value="Glyco_hydro_14_CS"/>
</dbReference>
<dbReference type="RefSeq" id="XP_016459199.1">
    <property type="nucleotide sequence ID" value="XM_016603713.1"/>
</dbReference>
<evidence type="ECO:0000256" key="4">
    <source>
        <dbReference type="ARBA" id="ARBA00022801"/>
    </source>
</evidence>
<evidence type="ECO:0000313" key="9">
    <source>
        <dbReference type="Proteomes" id="UP000790787"/>
    </source>
</evidence>
<keyword evidence="4 8" id="KW-0378">Hydrolase</keyword>
<evidence type="ECO:0000256" key="5">
    <source>
        <dbReference type="ARBA" id="ARBA00023277"/>
    </source>
</evidence>
<accession>A0A1S3Z4C6</accession>
<dbReference type="InterPro" id="IPR017853">
    <property type="entry name" value="GH"/>
</dbReference>
<dbReference type="SMR" id="A0A1S3Z4C6"/>
<dbReference type="PaxDb" id="4097-A0A1S3Z4C6"/>
<dbReference type="Gene3D" id="3.20.20.80">
    <property type="entry name" value="Glycosidases"/>
    <property type="match status" value="1"/>
</dbReference>
<keyword evidence="5 8" id="KW-0119">Carbohydrate metabolism</keyword>
<keyword evidence="6 8" id="KW-0326">Glycosidase</keyword>
<gene>
    <name evidence="10" type="primary">LOC107782776</name>
</gene>
<dbReference type="PROSITE" id="PS00679">
    <property type="entry name" value="BETA_AMYLASE_2"/>
    <property type="match status" value="1"/>
</dbReference>
<evidence type="ECO:0000256" key="7">
    <source>
        <dbReference type="ARBA" id="ARBA00023326"/>
    </source>
</evidence>
<dbReference type="SUPFAM" id="SSF51445">
    <property type="entry name" value="(Trans)glycosidases"/>
    <property type="match status" value="1"/>
</dbReference>
<sequence>MAMSLPHQIGALSGTAISSETESVSGEAPAKTTLTTSALRRASVTNLRVSMQNSGTEADKVLTSPPLSPVTCHALTEARDALAETAEVEKEDKLGKGVPVYVMMPLDSVKMDNTVNRKKAMKASLQALKSAGVEGIMMDVWWGLVERDAPGEYNWGGYTELLEMAKKQGLKVQAVMSFHQCGGNVGDSCSIPLPGWVVEEIDKDPDLAYTDQWGRRNHEYISLGCDTLPVLKGRTPVECYSDFMRAFRDRFENLLGDTIVEIQVGMGPAGELRYPSYPEKDGIWKFPGIGAFQCYDKYMLSSLKVAAEEAGKPEWGYTGPTDAGEYNNWPEDTTFFKKESGGWDCPYGQFFLTWYSQMLLDHGERILQSTKAIFENKGVKISVKVAGIQWHYGTRSHAPELTAGYYNTRFRDGYLPIAQMLARHDAIFNFTCIEMRDHEQPQDARCAPEKLVRQVALATREAQVPLAGENALPRYDEFAHEQILQASSLNIDSQSDNRQMCAFTYLRMNPDLFHPDNWKRFIAFVKKMNNGKDVHHCREQVEREAEHFVHVTQPLVQETAVALMQ</sequence>
<dbReference type="OMA" id="TPIQCYS"/>
<evidence type="ECO:0000256" key="8">
    <source>
        <dbReference type="RuleBase" id="RU000509"/>
    </source>
</evidence>
<dbReference type="KEGG" id="nta:107782776"/>
<dbReference type="EC" id="3.2.1.2" evidence="3 8"/>
<dbReference type="PANTHER" id="PTHR31352">
    <property type="entry name" value="BETA-AMYLASE 1, CHLOROPLASTIC"/>
    <property type="match status" value="1"/>
</dbReference>
<dbReference type="OrthoDB" id="1660156at2759"/>
<comment type="catalytic activity">
    <reaction evidence="1 8">
        <text>Hydrolysis of (1-&gt;4)-alpha-D-glucosidic linkages in polysaccharides so as to remove successive maltose units from the non-reducing ends of the chains.</text>
        <dbReference type="EC" id="3.2.1.2"/>
    </reaction>
</comment>
<dbReference type="STRING" id="4097.A0A1S3Z4C6"/>
<name>A0A1S3Z4C6_TOBAC</name>
<evidence type="ECO:0000256" key="6">
    <source>
        <dbReference type="ARBA" id="ARBA00023295"/>
    </source>
</evidence>
<dbReference type="InterPro" id="IPR001554">
    <property type="entry name" value="Glyco_hydro_14"/>
</dbReference>
<dbReference type="PRINTS" id="PR00842">
    <property type="entry name" value="GLHYDLASE14B"/>
</dbReference>
<dbReference type="GO" id="GO:0005983">
    <property type="term" value="P:starch catabolic process"/>
    <property type="evidence" value="ECO:0000318"/>
    <property type="project" value="GO_Central"/>
</dbReference>
<keyword evidence="7 8" id="KW-0624">Polysaccharide degradation</keyword>
<dbReference type="InterPro" id="IPR001371">
    <property type="entry name" value="Glyco_hydro_14B_pln"/>
</dbReference>
<evidence type="ECO:0000256" key="2">
    <source>
        <dbReference type="ARBA" id="ARBA00005652"/>
    </source>
</evidence>
<dbReference type="GO" id="GO:0016161">
    <property type="term" value="F:beta-amylase activity"/>
    <property type="evidence" value="ECO:0000318"/>
    <property type="project" value="GO_Central"/>
</dbReference>
<evidence type="ECO:0000256" key="1">
    <source>
        <dbReference type="ARBA" id="ARBA00000546"/>
    </source>
</evidence>
<reference evidence="9" key="1">
    <citation type="journal article" date="2014" name="Nat. Commun.">
        <title>The tobacco genome sequence and its comparison with those of tomato and potato.</title>
        <authorList>
            <person name="Sierro N."/>
            <person name="Battey J.N."/>
            <person name="Ouadi S."/>
            <person name="Bakaher N."/>
            <person name="Bovet L."/>
            <person name="Willig A."/>
            <person name="Goepfert S."/>
            <person name="Peitsch M.C."/>
            <person name="Ivanov N.V."/>
        </authorList>
    </citation>
    <scope>NUCLEOTIDE SEQUENCE [LARGE SCALE GENOMIC DNA]</scope>
</reference>
<keyword evidence="9" id="KW-1185">Reference proteome</keyword>
<dbReference type="AlphaFoldDB" id="A0A1S3Z4C6"/>
<dbReference type="GeneID" id="107782776"/>
<organism evidence="9 10">
    <name type="scientific">Nicotiana tabacum</name>
    <name type="common">Common tobacco</name>
    <dbReference type="NCBI Taxonomy" id="4097"/>
    <lineage>
        <taxon>Eukaryota</taxon>
        <taxon>Viridiplantae</taxon>
        <taxon>Streptophyta</taxon>
        <taxon>Embryophyta</taxon>
        <taxon>Tracheophyta</taxon>
        <taxon>Spermatophyta</taxon>
        <taxon>Magnoliopsida</taxon>
        <taxon>eudicotyledons</taxon>
        <taxon>Gunneridae</taxon>
        <taxon>Pentapetalae</taxon>
        <taxon>asterids</taxon>
        <taxon>lamiids</taxon>
        <taxon>Solanales</taxon>
        <taxon>Solanaceae</taxon>
        <taxon>Nicotianoideae</taxon>
        <taxon>Nicotianeae</taxon>
        <taxon>Nicotiana</taxon>
    </lineage>
</organism>
<evidence type="ECO:0000256" key="3">
    <source>
        <dbReference type="ARBA" id="ARBA00012594"/>
    </source>
</evidence>
<proteinExistence type="inferred from homology"/>
<comment type="similarity">
    <text evidence="2 8">Belongs to the glycosyl hydrolase 14 family.</text>
</comment>
<dbReference type="PROSITE" id="PS00506">
    <property type="entry name" value="BETA_AMYLASE_1"/>
    <property type="match status" value="1"/>
</dbReference>
<dbReference type="PRINTS" id="PR00750">
    <property type="entry name" value="BETAAMYLASE"/>
</dbReference>